<organism evidence="5 6">
    <name type="scientific">Rhizobium leguminosarum</name>
    <dbReference type="NCBI Taxonomy" id="384"/>
    <lineage>
        <taxon>Bacteria</taxon>
        <taxon>Pseudomonadati</taxon>
        <taxon>Pseudomonadota</taxon>
        <taxon>Alphaproteobacteria</taxon>
        <taxon>Hyphomicrobiales</taxon>
        <taxon>Rhizobiaceae</taxon>
        <taxon>Rhizobium/Agrobacterium group</taxon>
        <taxon>Rhizobium</taxon>
    </lineage>
</organism>
<evidence type="ECO:0000313" key="5">
    <source>
        <dbReference type="EMBL" id="MBB4292672.1"/>
    </source>
</evidence>
<keyword evidence="3" id="KW-0804">Transcription</keyword>
<protein>
    <submittedName>
        <fullName evidence="5">DNA-binding MarR family transcriptional regulator</fullName>
    </submittedName>
</protein>
<evidence type="ECO:0000256" key="2">
    <source>
        <dbReference type="ARBA" id="ARBA00023125"/>
    </source>
</evidence>
<evidence type="ECO:0000256" key="3">
    <source>
        <dbReference type="ARBA" id="ARBA00023163"/>
    </source>
</evidence>
<gene>
    <name evidence="5" type="ORF">GGE16_004751</name>
</gene>
<dbReference type="PROSITE" id="PS50995">
    <property type="entry name" value="HTH_MARR_2"/>
    <property type="match status" value="1"/>
</dbReference>
<keyword evidence="2 5" id="KW-0238">DNA-binding</keyword>
<sequence>MTVEACPPDLLDHSIGAFMRYFQVHINPILHRVEFEGRTYSDYEIVVCMALNLEGTMRPMDLSRDLSLIKGSLTSVLRRLRDLDLIRRLDIPGNERSYRVALTNRGERFVRHLMEYRLRMFRQLFADMTPEDIAATARGFDLISAYLKRVEEKHAGPISQI</sequence>
<feature type="domain" description="HTH marR-type" evidence="4">
    <location>
        <begin position="8"/>
        <end position="152"/>
    </location>
</feature>
<evidence type="ECO:0000313" key="6">
    <source>
        <dbReference type="Proteomes" id="UP000538507"/>
    </source>
</evidence>
<dbReference type="GO" id="GO:0003700">
    <property type="term" value="F:DNA-binding transcription factor activity"/>
    <property type="evidence" value="ECO:0007669"/>
    <property type="project" value="InterPro"/>
</dbReference>
<dbReference type="Gene3D" id="1.10.10.10">
    <property type="entry name" value="Winged helix-like DNA-binding domain superfamily/Winged helix DNA-binding domain"/>
    <property type="match status" value="1"/>
</dbReference>
<evidence type="ECO:0000259" key="4">
    <source>
        <dbReference type="PROSITE" id="PS50995"/>
    </source>
</evidence>
<dbReference type="InterPro" id="IPR036388">
    <property type="entry name" value="WH-like_DNA-bd_sf"/>
</dbReference>
<proteinExistence type="predicted"/>
<dbReference type="SMART" id="SM00347">
    <property type="entry name" value="HTH_MARR"/>
    <property type="match status" value="1"/>
</dbReference>
<dbReference type="EMBL" id="JACIGO010000006">
    <property type="protein sequence ID" value="MBB4292672.1"/>
    <property type="molecule type" value="Genomic_DNA"/>
</dbReference>
<dbReference type="InterPro" id="IPR036390">
    <property type="entry name" value="WH_DNA-bd_sf"/>
</dbReference>
<comment type="caution">
    <text evidence="5">The sequence shown here is derived from an EMBL/GenBank/DDBJ whole genome shotgun (WGS) entry which is preliminary data.</text>
</comment>
<dbReference type="GO" id="GO:0003677">
    <property type="term" value="F:DNA binding"/>
    <property type="evidence" value="ECO:0007669"/>
    <property type="project" value="UniProtKB-KW"/>
</dbReference>
<dbReference type="RefSeq" id="WP_183609360.1">
    <property type="nucleotide sequence ID" value="NZ_JACHAZ010000005.1"/>
</dbReference>
<dbReference type="SUPFAM" id="SSF46785">
    <property type="entry name" value="Winged helix' DNA-binding domain"/>
    <property type="match status" value="1"/>
</dbReference>
<name>A0AAE2MNZ8_RHILE</name>
<keyword evidence="1" id="KW-0805">Transcription regulation</keyword>
<dbReference type="PANTHER" id="PTHR42756">
    <property type="entry name" value="TRANSCRIPTIONAL REGULATOR, MARR"/>
    <property type="match status" value="1"/>
</dbReference>
<reference evidence="5 6" key="1">
    <citation type="submission" date="2020-08" db="EMBL/GenBank/DDBJ databases">
        <title>Genomic Encyclopedia of Type Strains, Phase IV (KMG-V): Genome sequencing to study the core and pangenomes of soil and plant-associated prokaryotes.</title>
        <authorList>
            <person name="Whitman W."/>
        </authorList>
    </citation>
    <scope>NUCLEOTIDE SEQUENCE [LARGE SCALE GENOMIC DNA]</scope>
    <source>
        <strain evidence="5 6">SEMIA 415</strain>
    </source>
</reference>
<dbReference type="InterPro" id="IPR000835">
    <property type="entry name" value="HTH_MarR-typ"/>
</dbReference>
<accession>A0AAE2MNZ8</accession>
<evidence type="ECO:0000256" key="1">
    <source>
        <dbReference type="ARBA" id="ARBA00023015"/>
    </source>
</evidence>
<dbReference type="AlphaFoldDB" id="A0AAE2MNZ8"/>
<dbReference type="Proteomes" id="UP000538507">
    <property type="component" value="Unassembled WGS sequence"/>
</dbReference>
<dbReference type="PANTHER" id="PTHR42756:SF1">
    <property type="entry name" value="TRANSCRIPTIONAL REPRESSOR OF EMRAB OPERON"/>
    <property type="match status" value="1"/>
</dbReference>